<organism evidence="1 2">
    <name type="scientific">Flavobacterium taihuense</name>
    <dbReference type="NCBI Taxonomy" id="2857508"/>
    <lineage>
        <taxon>Bacteria</taxon>
        <taxon>Pseudomonadati</taxon>
        <taxon>Bacteroidota</taxon>
        <taxon>Flavobacteriia</taxon>
        <taxon>Flavobacteriales</taxon>
        <taxon>Flavobacteriaceae</taxon>
        <taxon>Flavobacterium</taxon>
    </lineage>
</organism>
<reference evidence="1 2" key="1">
    <citation type="submission" date="2021-07" db="EMBL/GenBank/DDBJ databases">
        <title>Flavobacterium sp. nov. isolated from sediment on the Taihu Lake.</title>
        <authorList>
            <person name="Qu J.-H."/>
        </authorList>
    </citation>
    <scope>NUCLEOTIDE SEQUENCE [LARGE SCALE GENOMIC DNA]</scope>
    <source>
        <strain evidence="1 2">NAS39</strain>
    </source>
</reference>
<dbReference type="EMBL" id="JAHWYN010000040">
    <property type="protein sequence ID" value="MBW4362776.1"/>
    <property type="molecule type" value="Genomic_DNA"/>
</dbReference>
<proteinExistence type="predicted"/>
<evidence type="ECO:0000313" key="2">
    <source>
        <dbReference type="Proteomes" id="UP000812031"/>
    </source>
</evidence>
<protein>
    <submittedName>
        <fullName evidence="1">Uncharacterized protein</fullName>
    </submittedName>
</protein>
<evidence type="ECO:0000313" key="1">
    <source>
        <dbReference type="EMBL" id="MBW4362776.1"/>
    </source>
</evidence>
<accession>A0ABS6Y2L4</accession>
<keyword evidence="2" id="KW-1185">Reference proteome</keyword>
<comment type="caution">
    <text evidence="1">The sequence shown here is derived from an EMBL/GenBank/DDBJ whole genome shotgun (WGS) entry which is preliminary data.</text>
</comment>
<dbReference type="Proteomes" id="UP000812031">
    <property type="component" value="Unassembled WGS sequence"/>
</dbReference>
<dbReference type="RefSeq" id="WP_219319245.1">
    <property type="nucleotide sequence ID" value="NZ_JAHWYN010000040.1"/>
</dbReference>
<name>A0ABS6Y2L4_9FLAO</name>
<sequence>MLRASIFQKNILKNNDYSEFVLNIENSLVDINNNSLKIYNEEKLILNSSLLQKEVDFHTTTFHGQFQDGTLFRVIRPNDIPLENIKSEYNCVSAFSMASIEPDGYAIHFILTDKNDTRTNSVIEKGNEEQIQRLLEGCILALQNKLYSNFVDYSKRILGIINNVNELHKYEYGTQILSLMTENIELYSDNEKVKIIS</sequence>
<gene>
    <name evidence="1" type="ORF">KZH69_20030</name>
</gene>